<keyword evidence="1" id="KW-0472">Membrane</keyword>
<feature type="transmembrane region" description="Helical" evidence="1">
    <location>
        <begin position="84"/>
        <end position="103"/>
    </location>
</feature>
<accession>A0A1N6CXC4</accession>
<keyword evidence="3" id="KW-1185">Reference proteome</keyword>
<dbReference type="InterPro" id="IPR009325">
    <property type="entry name" value="DUF983"/>
</dbReference>
<name>A0A1N6CXC4_9SPHN</name>
<proteinExistence type="predicted"/>
<keyword evidence="1" id="KW-1133">Transmembrane helix</keyword>
<dbReference type="EMBL" id="FSQW01000001">
    <property type="protein sequence ID" value="SIN63116.1"/>
    <property type="molecule type" value="Genomic_DNA"/>
</dbReference>
<reference evidence="3" key="1">
    <citation type="submission" date="2016-11" db="EMBL/GenBank/DDBJ databases">
        <authorList>
            <person name="Varghese N."/>
            <person name="Submissions S."/>
        </authorList>
    </citation>
    <scope>NUCLEOTIDE SEQUENCE [LARGE SCALE GENOMIC DNA]</scope>
    <source>
        <strain evidence="3">DSM 22363</strain>
    </source>
</reference>
<protein>
    <submittedName>
        <fullName evidence="2">Uncharacterized conserved protein, DUF983 family</fullName>
    </submittedName>
</protein>
<dbReference type="RefSeq" id="WP_074204141.1">
    <property type="nucleotide sequence ID" value="NZ_FSQW01000001.1"/>
</dbReference>
<feature type="transmembrane region" description="Helical" evidence="1">
    <location>
        <begin position="58"/>
        <end position="78"/>
    </location>
</feature>
<evidence type="ECO:0000313" key="3">
    <source>
        <dbReference type="Proteomes" id="UP000185192"/>
    </source>
</evidence>
<gene>
    <name evidence="2" type="ORF">SAMN02745824_1182</name>
</gene>
<dbReference type="Proteomes" id="UP000185192">
    <property type="component" value="Unassembled WGS sequence"/>
</dbReference>
<dbReference type="AlphaFoldDB" id="A0A1N6CXC4"/>
<sequence length="131" mass="14221">MNDTQQTKGQPDLFPAALFGLCPRCGQKTMFASVTRFADRCRACGLDYDRFNVGDGPAAFLTLIVGGVILALALLVELNLDPPLWVHILLWVPLTVASVVGALRVSKAMLLILEHRNQAGEGSIDRDEADQ</sequence>
<organism evidence="2 3">
    <name type="scientific">Parasphingorhabdus marina DSM 22363</name>
    <dbReference type="NCBI Taxonomy" id="1123272"/>
    <lineage>
        <taxon>Bacteria</taxon>
        <taxon>Pseudomonadati</taxon>
        <taxon>Pseudomonadota</taxon>
        <taxon>Alphaproteobacteria</taxon>
        <taxon>Sphingomonadales</taxon>
        <taxon>Sphingomonadaceae</taxon>
        <taxon>Parasphingorhabdus</taxon>
    </lineage>
</organism>
<dbReference type="Pfam" id="PF06170">
    <property type="entry name" value="DUF983"/>
    <property type="match status" value="1"/>
</dbReference>
<dbReference type="STRING" id="1123272.SAMN02745824_1182"/>
<keyword evidence="1" id="KW-0812">Transmembrane</keyword>
<evidence type="ECO:0000256" key="1">
    <source>
        <dbReference type="SAM" id="Phobius"/>
    </source>
</evidence>
<evidence type="ECO:0000313" key="2">
    <source>
        <dbReference type="EMBL" id="SIN63116.1"/>
    </source>
</evidence>